<dbReference type="PATRIC" id="fig|1502723.3.peg.2559"/>
<dbReference type="Proteomes" id="UP000032545">
    <property type="component" value="Unassembled WGS sequence"/>
</dbReference>
<dbReference type="InterPro" id="IPR002938">
    <property type="entry name" value="FAD-bd"/>
</dbReference>
<dbReference type="OrthoDB" id="3647401at2"/>
<keyword evidence="4" id="KW-0274">FAD</keyword>
<dbReference type="GO" id="GO:0071949">
    <property type="term" value="F:FAD binding"/>
    <property type="evidence" value="ECO:0007669"/>
    <property type="project" value="InterPro"/>
</dbReference>
<evidence type="ECO:0000256" key="4">
    <source>
        <dbReference type="ARBA" id="ARBA00022827"/>
    </source>
</evidence>
<evidence type="ECO:0000313" key="7">
    <source>
        <dbReference type="EMBL" id="KJE22464.1"/>
    </source>
</evidence>
<feature type="region of interest" description="Disordered" evidence="5">
    <location>
        <begin position="411"/>
        <end position="437"/>
    </location>
</feature>
<comment type="similarity">
    <text evidence="2">Belongs to the PheA/TfdB FAD monooxygenase family.</text>
</comment>
<dbReference type="PANTHER" id="PTHR43004">
    <property type="entry name" value="TRK SYSTEM POTASSIUM UPTAKE PROTEIN"/>
    <property type="match status" value="1"/>
</dbReference>
<reference evidence="8" key="1">
    <citation type="submission" date="2015-02" db="EMBL/GenBank/DDBJ databases">
        <title>Draft Genome of Frankia sp. CpI1-S.</title>
        <authorList>
            <person name="Oshone R.T."/>
            <person name="Ngom M."/>
            <person name="Ghodhbane-Gtari F."/>
            <person name="Gtari M."/>
            <person name="Morris K."/>
            <person name="Thomas K."/>
            <person name="Sen A."/>
            <person name="Tisa L.S."/>
        </authorList>
    </citation>
    <scope>NUCLEOTIDE SEQUENCE [LARGE SCALE GENOMIC DNA]</scope>
    <source>
        <strain evidence="8">CpI1-S</strain>
    </source>
</reference>
<comment type="cofactor">
    <cofactor evidence="1">
        <name>FAD</name>
        <dbReference type="ChEBI" id="CHEBI:57692"/>
    </cofactor>
</comment>
<dbReference type="EMBL" id="JYFN01000023">
    <property type="protein sequence ID" value="KJE22464.1"/>
    <property type="molecule type" value="Genomic_DNA"/>
</dbReference>
<evidence type="ECO:0000313" key="8">
    <source>
        <dbReference type="Proteomes" id="UP000032545"/>
    </source>
</evidence>
<evidence type="ECO:0000256" key="2">
    <source>
        <dbReference type="ARBA" id="ARBA00007801"/>
    </source>
</evidence>
<keyword evidence="8" id="KW-1185">Reference proteome</keyword>
<dbReference type="Gene3D" id="3.50.50.60">
    <property type="entry name" value="FAD/NAD(P)-binding domain"/>
    <property type="match status" value="1"/>
</dbReference>
<dbReference type="InterPro" id="IPR036249">
    <property type="entry name" value="Thioredoxin-like_sf"/>
</dbReference>
<comment type="caution">
    <text evidence="7">The sequence shown here is derived from an EMBL/GenBank/DDBJ whole genome shotgun (WGS) entry which is preliminary data.</text>
</comment>
<dbReference type="AlphaFoldDB" id="A0A0D8BER8"/>
<keyword evidence="3" id="KW-0285">Flavoprotein</keyword>
<protein>
    <submittedName>
        <fullName evidence="7">2-polyprenyl-6-methoxyphenol hydroxylase-like oxidoreductase</fullName>
    </submittedName>
</protein>
<dbReference type="InterPro" id="IPR050641">
    <property type="entry name" value="RIFMO-like"/>
</dbReference>
<dbReference type="SUPFAM" id="SSF52833">
    <property type="entry name" value="Thioredoxin-like"/>
    <property type="match status" value="1"/>
</dbReference>
<dbReference type="RefSeq" id="WP_052681143.1">
    <property type="nucleotide sequence ID" value="NZ_JYFN01000023.1"/>
</dbReference>
<dbReference type="SUPFAM" id="SSF51905">
    <property type="entry name" value="FAD/NAD(P)-binding domain"/>
    <property type="match status" value="1"/>
</dbReference>
<dbReference type="Gene3D" id="3.30.70.2450">
    <property type="match status" value="1"/>
</dbReference>
<evidence type="ECO:0000259" key="6">
    <source>
        <dbReference type="Pfam" id="PF01494"/>
    </source>
</evidence>
<name>A0A0D8BER8_9ACTN</name>
<proteinExistence type="inferred from homology"/>
<reference evidence="7 8" key="2">
    <citation type="journal article" date="2016" name="Genome Announc.">
        <title>Permanent Draft Genome Sequences for Two Variants of Frankia sp. Strain CpI1, the First Frankia Strain Isolated from Root Nodules of Comptonia peregrina.</title>
        <authorList>
            <person name="Oshone R."/>
            <person name="Hurst S.G.IV."/>
            <person name="Abebe-Akele F."/>
            <person name="Simpson S."/>
            <person name="Morris K."/>
            <person name="Thomas W.K."/>
            <person name="Tisa L.S."/>
        </authorList>
    </citation>
    <scope>NUCLEOTIDE SEQUENCE [LARGE SCALE GENOMIC DNA]</scope>
    <source>
        <strain evidence="8">CpI1-S</strain>
    </source>
</reference>
<feature type="region of interest" description="Disordered" evidence="5">
    <location>
        <begin position="511"/>
        <end position="538"/>
    </location>
</feature>
<accession>A0A0D8BER8</accession>
<dbReference type="Gene3D" id="3.40.30.120">
    <property type="match status" value="1"/>
</dbReference>
<dbReference type="InterPro" id="IPR036188">
    <property type="entry name" value="FAD/NAD-bd_sf"/>
</dbReference>
<evidence type="ECO:0000256" key="3">
    <source>
        <dbReference type="ARBA" id="ARBA00022630"/>
    </source>
</evidence>
<gene>
    <name evidence="7" type="ORF">FF36_03156</name>
</gene>
<evidence type="ECO:0000256" key="1">
    <source>
        <dbReference type="ARBA" id="ARBA00001974"/>
    </source>
</evidence>
<dbReference type="PANTHER" id="PTHR43004:SF19">
    <property type="entry name" value="BINDING MONOOXYGENASE, PUTATIVE (JCVI)-RELATED"/>
    <property type="match status" value="1"/>
</dbReference>
<dbReference type="Pfam" id="PF01494">
    <property type="entry name" value="FAD_binding_3"/>
    <property type="match status" value="1"/>
</dbReference>
<organism evidence="7 8">
    <name type="scientific">Frankia torreyi</name>
    <dbReference type="NCBI Taxonomy" id="1856"/>
    <lineage>
        <taxon>Bacteria</taxon>
        <taxon>Bacillati</taxon>
        <taxon>Actinomycetota</taxon>
        <taxon>Actinomycetes</taxon>
        <taxon>Frankiales</taxon>
        <taxon>Frankiaceae</taxon>
        <taxon>Frankia</taxon>
    </lineage>
</organism>
<dbReference type="PRINTS" id="PR00420">
    <property type="entry name" value="RNGMNOXGNASE"/>
</dbReference>
<feature type="domain" description="FAD-binding" evidence="6">
    <location>
        <begin position="10"/>
        <end position="363"/>
    </location>
</feature>
<sequence length="605" mass="63825">MPSSADRPGVLVVGAGPTGLLVAAELARRGVRTRIVERATLRPPGSRALAVSSRTLMLLDDLGLAAEAVRRGRPLRQVEVHDVSGRHDAGGSREAGRRAGTVVRLPIDRVPSPFPFTLSLPQPQIEDLLRSHAARLGVRIETGAECVAVRQEDEHVVAVLRHADGSTRTVLADWLVGCDGAHSQVRHTAGIATHGYDLPETFALGDVVTDWARERAHGQVTFSPAGVVAAFPMPGPRHWRFIADLPDTAGSHSDDRADLDLAELQRLLDERLPDPPRLTEAIWTTTFRVHQRRAETFRRGRVLLAGDAAHSHSPVGGQGMNTGLQDAYALAWRLALVATGRADAALLDTYAAEREPVADRLLAGTARATRVITAQHPVARQARGLALRLVAASPPLGRRAAAALSQLGLGYPDGPLTEREPSRTGRRRGVPDPGALAPDVALAPDAALAPDIALAAPDGPTLRQATRTPWFSLLLFAGGDDDAARRLHDDAALIHARFGDLVIARVVATSPAGRNTGDDPSGRAHSGRAHSGGDGAVLDPAGRARARYGAAIGEAVLVRPDGYLAYRSTADHVGRLERYLRAHGIAPAPAGAAAPASTTAAGRTS</sequence>
<evidence type="ECO:0000256" key="5">
    <source>
        <dbReference type="SAM" id="MobiDB-lite"/>
    </source>
</evidence>
<dbReference type="GO" id="GO:0016709">
    <property type="term" value="F:oxidoreductase activity, acting on paired donors, with incorporation or reduction of molecular oxygen, NAD(P)H as one donor, and incorporation of one atom of oxygen"/>
    <property type="evidence" value="ECO:0007669"/>
    <property type="project" value="UniProtKB-ARBA"/>
</dbReference>